<dbReference type="AlphaFoldDB" id="A0A6C2CBS4"/>
<reference evidence="2 3" key="1">
    <citation type="submission" date="2019-01" db="EMBL/GenBank/DDBJ databases">
        <title>Weissella sp. nov., a novel lactic acid bacterium isolated from animal feces.</title>
        <authorList>
            <person name="Wang L.-T."/>
        </authorList>
    </citation>
    <scope>NUCLEOTIDE SEQUENCE [LARGE SCALE GENOMIC DNA]</scope>
    <source>
        <strain evidence="2 3">8H-2</strain>
    </source>
</reference>
<dbReference type="Proteomes" id="UP000371977">
    <property type="component" value="Unassembled WGS sequence"/>
</dbReference>
<protein>
    <submittedName>
        <fullName evidence="2">Uncharacterized protein</fullName>
    </submittedName>
</protein>
<keyword evidence="1" id="KW-0812">Transmembrane</keyword>
<gene>
    <name evidence="2" type="ORF">ESZ50_02280</name>
</gene>
<keyword evidence="1" id="KW-1133">Transmembrane helix</keyword>
<feature type="transmembrane region" description="Helical" evidence="1">
    <location>
        <begin position="12"/>
        <end position="33"/>
    </location>
</feature>
<evidence type="ECO:0000313" key="2">
    <source>
        <dbReference type="EMBL" id="TYC50515.1"/>
    </source>
</evidence>
<name>A0A6C2CBS4_9LACO</name>
<keyword evidence="3" id="KW-1185">Reference proteome</keyword>
<accession>A0A6C2CBS4</accession>
<proteinExistence type="predicted"/>
<feature type="transmembrane region" description="Helical" evidence="1">
    <location>
        <begin position="53"/>
        <end position="78"/>
    </location>
</feature>
<sequence>MDQKLKKVLLFFSEHTVAIMVAILGGAVILTIITAALGKATEMSVYLSNVNAILFKLCIILAIILGILVVLLGIKVYFQKKNK</sequence>
<organism evidence="2 3">
    <name type="scientific">Weissella muntiaci</name>
    <dbReference type="NCBI Taxonomy" id="2508881"/>
    <lineage>
        <taxon>Bacteria</taxon>
        <taxon>Bacillati</taxon>
        <taxon>Bacillota</taxon>
        <taxon>Bacilli</taxon>
        <taxon>Lactobacillales</taxon>
        <taxon>Lactobacillaceae</taxon>
        <taxon>Weissella</taxon>
    </lineage>
</organism>
<dbReference type="RefSeq" id="WP_148621987.1">
    <property type="nucleotide sequence ID" value="NZ_SDGZ01000008.1"/>
</dbReference>
<evidence type="ECO:0000313" key="3">
    <source>
        <dbReference type="Proteomes" id="UP000371977"/>
    </source>
</evidence>
<comment type="caution">
    <text evidence="2">The sequence shown here is derived from an EMBL/GenBank/DDBJ whole genome shotgun (WGS) entry which is preliminary data.</text>
</comment>
<dbReference type="EMBL" id="SDGZ01000008">
    <property type="protein sequence ID" value="TYC50515.1"/>
    <property type="molecule type" value="Genomic_DNA"/>
</dbReference>
<keyword evidence="1" id="KW-0472">Membrane</keyword>
<evidence type="ECO:0000256" key="1">
    <source>
        <dbReference type="SAM" id="Phobius"/>
    </source>
</evidence>